<sequence length="296" mass="31691">MDCKSGKIDLHIHSNASDGSLAPAQILSQAAACGLAAISITDHDTVAGVKTALEIRRSQGPAFISGVEISAEFPPGFNAAGSMHLLGYGFDPYNQPLAELLEKQQQSRVRRNPRILEKLADLGIDMHMADIAAEARKDEIARPHIAAHMVKKGYAASIDDAFDRFLAKGQPAYVDRFRINPEEAIFHIHQSGGVAVLAHPGLLVFKPGGELEKLVAALTAMGLDGLEAYYSGHSPAQTAAFEALAEKYGLLLTGGSDFHGDINPEIRMGKGAGNLHVPYELFVRLCRALTERTSTG</sequence>
<dbReference type="AlphaFoldDB" id="A0A7W0C6C0"/>
<dbReference type="PANTHER" id="PTHR42924">
    <property type="entry name" value="EXONUCLEASE"/>
    <property type="match status" value="1"/>
</dbReference>
<dbReference type="InterPro" id="IPR003141">
    <property type="entry name" value="Pol/His_phosphatase_N"/>
</dbReference>
<dbReference type="Gene3D" id="3.20.20.140">
    <property type="entry name" value="Metal-dependent hydrolases"/>
    <property type="match status" value="1"/>
</dbReference>
<dbReference type="InterPro" id="IPR004013">
    <property type="entry name" value="PHP_dom"/>
</dbReference>
<dbReference type="GO" id="GO:0035312">
    <property type="term" value="F:5'-3' DNA exonuclease activity"/>
    <property type="evidence" value="ECO:0007669"/>
    <property type="project" value="TreeGrafter"/>
</dbReference>
<accession>A0A7W0C6C0</accession>
<proteinExistence type="predicted"/>
<dbReference type="PANTHER" id="PTHR42924:SF3">
    <property type="entry name" value="POLYMERASE_HISTIDINOL PHOSPHATASE N-TERMINAL DOMAIN-CONTAINING PROTEIN"/>
    <property type="match status" value="1"/>
</dbReference>
<dbReference type="Gene3D" id="1.10.150.650">
    <property type="match status" value="1"/>
</dbReference>
<reference evidence="2 3" key="1">
    <citation type="submission" date="2020-07" db="EMBL/GenBank/DDBJ databases">
        <title>Genomic Encyclopedia of Type Strains, Phase IV (KMG-IV): sequencing the most valuable type-strain genomes for metagenomic binning, comparative biology and taxonomic classification.</title>
        <authorList>
            <person name="Goeker M."/>
        </authorList>
    </citation>
    <scope>NUCLEOTIDE SEQUENCE [LARGE SCALE GENOMIC DNA]</scope>
    <source>
        <strain evidence="2 3">DSM 17721</strain>
    </source>
</reference>
<dbReference type="InterPro" id="IPR016195">
    <property type="entry name" value="Pol/histidinol_Pase-like"/>
</dbReference>
<evidence type="ECO:0000313" key="3">
    <source>
        <dbReference type="Proteomes" id="UP000525298"/>
    </source>
</evidence>
<feature type="domain" description="Polymerase/histidinol phosphatase N-terminal" evidence="1">
    <location>
        <begin position="8"/>
        <end position="73"/>
    </location>
</feature>
<dbReference type="InterPro" id="IPR052018">
    <property type="entry name" value="PHP_domain"/>
</dbReference>
<keyword evidence="3" id="KW-1185">Reference proteome</keyword>
<dbReference type="RefSeq" id="WP_181549640.1">
    <property type="nucleotide sequence ID" value="NZ_JACDUS010000001.1"/>
</dbReference>
<dbReference type="GO" id="GO:0004534">
    <property type="term" value="F:5'-3' RNA exonuclease activity"/>
    <property type="evidence" value="ECO:0007669"/>
    <property type="project" value="TreeGrafter"/>
</dbReference>
<gene>
    <name evidence="2" type="ORF">HNR65_000268</name>
</gene>
<name>A0A7W0C6C0_9BACT</name>
<evidence type="ECO:0000313" key="2">
    <source>
        <dbReference type="EMBL" id="MBA2879961.1"/>
    </source>
</evidence>
<evidence type="ECO:0000259" key="1">
    <source>
        <dbReference type="SMART" id="SM00481"/>
    </source>
</evidence>
<dbReference type="CDD" id="cd07438">
    <property type="entry name" value="PHP_HisPPase_AMP"/>
    <property type="match status" value="1"/>
</dbReference>
<comment type="caution">
    <text evidence="2">The sequence shown here is derived from an EMBL/GenBank/DDBJ whole genome shotgun (WGS) entry which is preliminary data.</text>
</comment>
<dbReference type="Pfam" id="PF02811">
    <property type="entry name" value="PHP"/>
    <property type="match status" value="1"/>
</dbReference>
<dbReference type="EMBL" id="JACDUS010000001">
    <property type="protein sequence ID" value="MBA2879961.1"/>
    <property type="molecule type" value="Genomic_DNA"/>
</dbReference>
<organism evidence="2 3">
    <name type="scientific">Desulfosalsimonas propionicica</name>
    <dbReference type="NCBI Taxonomy" id="332175"/>
    <lineage>
        <taxon>Bacteria</taxon>
        <taxon>Pseudomonadati</taxon>
        <taxon>Thermodesulfobacteriota</taxon>
        <taxon>Desulfobacteria</taxon>
        <taxon>Desulfobacterales</taxon>
        <taxon>Desulfosalsimonadaceae</taxon>
        <taxon>Desulfosalsimonas</taxon>
    </lineage>
</organism>
<dbReference type="SMART" id="SM00481">
    <property type="entry name" value="POLIIIAc"/>
    <property type="match status" value="1"/>
</dbReference>
<dbReference type="Proteomes" id="UP000525298">
    <property type="component" value="Unassembled WGS sequence"/>
</dbReference>
<protein>
    <recommendedName>
        <fullName evidence="1">Polymerase/histidinol phosphatase N-terminal domain-containing protein</fullName>
    </recommendedName>
</protein>
<dbReference type="SUPFAM" id="SSF89550">
    <property type="entry name" value="PHP domain-like"/>
    <property type="match status" value="1"/>
</dbReference>